<gene>
    <name evidence="2" type="ORF">J2S59_001944</name>
</gene>
<dbReference type="Proteomes" id="UP001240447">
    <property type="component" value="Unassembled WGS sequence"/>
</dbReference>
<keyword evidence="2" id="KW-0413">Isomerase</keyword>
<keyword evidence="3" id="KW-1185">Reference proteome</keyword>
<feature type="domain" description="DSBA-like thioredoxin" evidence="1">
    <location>
        <begin position="13"/>
        <end position="213"/>
    </location>
</feature>
<evidence type="ECO:0000313" key="2">
    <source>
        <dbReference type="EMBL" id="MDP9822135.1"/>
    </source>
</evidence>
<dbReference type="InterPro" id="IPR001853">
    <property type="entry name" value="DSBA-like_thioredoxin_dom"/>
</dbReference>
<protein>
    <submittedName>
        <fullName evidence="2">DsbA family dithiol-disulfide isomerase</fullName>
    </submittedName>
</protein>
<dbReference type="PANTHER" id="PTHR13887">
    <property type="entry name" value="GLUTATHIONE S-TRANSFERASE KAPPA"/>
    <property type="match status" value="1"/>
</dbReference>
<organism evidence="2 3">
    <name type="scientific">Nocardioides massiliensis</name>
    <dbReference type="NCBI Taxonomy" id="1325935"/>
    <lineage>
        <taxon>Bacteria</taxon>
        <taxon>Bacillati</taxon>
        <taxon>Actinomycetota</taxon>
        <taxon>Actinomycetes</taxon>
        <taxon>Propionibacteriales</taxon>
        <taxon>Nocardioidaceae</taxon>
        <taxon>Nocardioides</taxon>
    </lineage>
</organism>
<dbReference type="SUPFAM" id="SSF52833">
    <property type="entry name" value="Thioredoxin-like"/>
    <property type="match status" value="1"/>
</dbReference>
<dbReference type="Gene3D" id="3.40.30.10">
    <property type="entry name" value="Glutaredoxin"/>
    <property type="match status" value="1"/>
</dbReference>
<dbReference type="Pfam" id="PF01323">
    <property type="entry name" value="DSBA"/>
    <property type="match status" value="1"/>
</dbReference>
<name>A0ABT9NQ05_9ACTN</name>
<dbReference type="PANTHER" id="PTHR13887:SF41">
    <property type="entry name" value="THIOREDOXIN SUPERFAMILY PROTEIN"/>
    <property type="match status" value="1"/>
</dbReference>
<evidence type="ECO:0000313" key="3">
    <source>
        <dbReference type="Proteomes" id="UP001240447"/>
    </source>
</evidence>
<dbReference type="EMBL" id="JAUSQM010000001">
    <property type="protein sequence ID" value="MDP9822135.1"/>
    <property type="molecule type" value="Genomic_DNA"/>
</dbReference>
<dbReference type="InterPro" id="IPR036249">
    <property type="entry name" value="Thioredoxin-like_sf"/>
</dbReference>
<dbReference type="CDD" id="cd03024">
    <property type="entry name" value="DsbA_FrnE"/>
    <property type="match status" value="1"/>
</dbReference>
<sequence length="222" mass="24160">MSTPFPTRPDAVVVDVWSDVMCPFCYIGDALLAQAAEKFEQPVEIRYHSYQLMPHLPHGEAADLNELLAREKGMSREQAQSMNAQVSARAASVGLDFHTDQAIATNTRTAHRLTHFAAEHGKQHALVDRLFRAYFSDGLHTGDREVLADLAAEVGLDRDAALAVIDSDAHSDAVDTDIALARQIGISGVPFFVFDGKYAVSGAQPVEAFTQALTTAWQDHVG</sequence>
<accession>A0ABT9NQ05</accession>
<evidence type="ECO:0000259" key="1">
    <source>
        <dbReference type="Pfam" id="PF01323"/>
    </source>
</evidence>
<dbReference type="GO" id="GO:0016853">
    <property type="term" value="F:isomerase activity"/>
    <property type="evidence" value="ECO:0007669"/>
    <property type="project" value="UniProtKB-KW"/>
</dbReference>
<reference evidence="2 3" key="1">
    <citation type="submission" date="2023-07" db="EMBL/GenBank/DDBJ databases">
        <title>Sequencing the genomes of 1000 actinobacteria strains.</title>
        <authorList>
            <person name="Klenk H.-P."/>
        </authorList>
    </citation>
    <scope>NUCLEOTIDE SEQUENCE [LARGE SCALE GENOMIC DNA]</scope>
    <source>
        <strain evidence="2 3">GD13</strain>
    </source>
</reference>
<dbReference type="RefSeq" id="WP_068116410.1">
    <property type="nucleotide sequence ID" value="NZ_CCXJ01000020.1"/>
</dbReference>
<proteinExistence type="predicted"/>
<comment type="caution">
    <text evidence="2">The sequence shown here is derived from an EMBL/GenBank/DDBJ whole genome shotgun (WGS) entry which is preliminary data.</text>
</comment>